<feature type="domain" description="FAD-binding PCMH-type" evidence="3">
    <location>
        <begin position="51"/>
        <end position="233"/>
    </location>
</feature>
<dbReference type="Pfam" id="PF01565">
    <property type="entry name" value="FAD_binding_4"/>
    <property type="match status" value="1"/>
</dbReference>
<dbReference type="GO" id="GO:0071949">
    <property type="term" value="F:FAD binding"/>
    <property type="evidence" value="ECO:0007669"/>
    <property type="project" value="InterPro"/>
</dbReference>
<dbReference type="Gene3D" id="1.10.45.10">
    <property type="entry name" value="Vanillyl-alcohol Oxidase, Chain A, domain 4"/>
    <property type="match status" value="1"/>
</dbReference>
<accession>A0A6I3XB97</accession>
<keyword evidence="2" id="KW-0274">FAD</keyword>
<dbReference type="SUPFAM" id="SSF55103">
    <property type="entry name" value="FAD-linked oxidases, C-terminal domain"/>
    <property type="match status" value="1"/>
</dbReference>
<sequence>MKPTPAPVLSDAGANAHSVNTAVDEFVNVLGSGAVATDSEDIAARVGVHAIPTDRLRYIAALIAPSSVAQVQAVVSIANRYRVPLWLYTGHRHHGQGASVPRVPGFVIVDLRRMNRVLEINEKCAYAVVEPGVSFFDLYEHLRAGGHELMMPVPDLACDSVVDYVLDGGHALQSCGMEMVLANGSLVRTGMGALSTSRAWHTCGQGLGLTLDGLLLQSDLGIVTRMGVWLKPRPERYLSCNIVCRHDRDLQSLVDMIRPFLMDGTISNHPVLSNLVGTAARIAGRQEWYPSTGVIPEETLERIADETGLGRWNLRFALYGRHDVVEAQLATLAAAFGGIAQAVFSYREYDGNAPEEAILAADKSQAGIPEPGADQIARWAGSTTGDYLTLSSVARLDATDVEAHYRLVRAGLEQHGFDHQCMFVLSSRSALQICCISFDRTVSAQVRAAHAAFDAVLAQAAEAGFGPHGPHTHPEDGAVAHFSFNDHALQRMQRSIKELIDPNGILASRTQWL</sequence>
<dbReference type="AlphaFoldDB" id="A0A6I3XB97"/>
<dbReference type="InterPro" id="IPR036318">
    <property type="entry name" value="FAD-bd_PCMH-like_sf"/>
</dbReference>
<gene>
    <name evidence="4" type="ORF">GJV26_02450</name>
</gene>
<dbReference type="RefSeq" id="WP_155707350.1">
    <property type="nucleotide sequence ID" value="NZ_BMWU01000016.1"/>
</dbReference>
<evidence type="ECO:0000256" key="1">
    <source>
        <dbReference type="ARBA" id="ARBA00022630"/>
    </source>
</evidence>
<organism evidence="4 5">
    <name type="scientific">Pseudoduganella dura</name>
    <dbReference type="NCBI Taxonomy" id="321982"/>
    <lineage>
        <taxon>Bacteria</taxon>
        <taxon>Pseudomonadati</taxon>
        <taxon>Pseudomonadota</taxon>
        <taxon>Betaproteobacteria</taxon>
        <taxon>Burkholderiales</taxon>
        <taxon>Oxalobacteraceae</taxon>
        <taxon>Telluria group</taxon>
        <taxon>Pseudoduganella</taxon>
    </lineage>
</organism>
<name>A0A6I3XB97_9BURK</name>
<dbReference type="Gene3D" id="3.30.43.10">
    <property type="entry name" value="Uridine Diphospho-n-acetylenolpyruvylglucosamine Reductase, domain 2"/>
    <property type="match status" value="1"/>
</dbReference>
<dbReference type="InterPro" id="IPR016166">
    <property type="entry name" value="FAD-bd_PCMH"/>
</dbReference>
<dbReference type="GO" id="GO:0008720">
    <property type="term" value="F:D-lactate dehydrogenase (NAD+) activity"/>
    <property type="evidence" value="ECO:0007669"/>
    <property type="project" value="TreeGrafter"/>
</dbReference>
<dbReference type="GO" id="GO:0004458">
    <property type="term" value="F:D-lactate dehydrogenase (cytochrome) activity"/>
    <property type="evidence" value="ECO:0007669"/>
    <property type="project" value="TreeGrafter"/>
</dbReference>
<dbReference type="Gene3D" id="3.30.465.10">
    <property type="match status" value="1"/>
</dbReference>
<comment type="caution">
    <text evidence="4">The sequence shown here is derived from an EMBL/GenBank/DDBJ whole genome shotgun (WGS) entry which is preliminary data.</text>
</comment>
<dbReference type="GO" id="GO:1903457">
    <property type="term" value="P:lactate catabolic process"/>
    <property type="evidence" value="ECO:0007669"/>
    <property type="project" value="TreeGrafter"/>
</dbReference>
<dbReference type="SUPFAM" id="SSF56176">
    <property type="entry name" value="FAD-binding/transporter-associated domain-like"/>
    <property type="match status" value="1"/>
</dbReference>
<dbReference type="Gene3D" id="3.40.462.10">
    <property type="entry name" value="FAD-linked oxidases, C-terminal domain"/>
    <property type="match status" value="1"/>
</dbReference>
<reference evidence="4 5" key="1">
    <citation type="submission" date="2019-11" db="EMBL/GenBank/DDBJ databases">
        <title>Draft Genome Sequences of Six Type Strains of the Genus Massilia.</title>
        <authorList>
            <person name="Miess H."/>
            <person name="Frediansyah A."/>
            <person name="Goeker M."/>
            <person name="Gross H."/>
        </authorList>
    </citation>
    <scope>NUCLEOTIDE SEQUENCE [LARGE SCALE GENOMIC DNA]</scope>
    <source>
        <strain evidence="4 5">DSM 17513</strain>
    </source>
</reference>
<keyword evidence="5" id="KW-1185">Reference proteome</keyword>
<evidence type="ECO:0000259" key="3">
    <source>
        <dbReference type="PROSITE" id="PS51387"/>
    </source>
</evidence>
<protein>
    <submittedName>
        <fullName evidence="4">FAD-binding protein</fullName>
    </submittedName>
</protein>
<dbReference type="InterPro" id="IPR016167">
    <property type="entry name" value="FAD-bd_PCMH_sub1"/>
</dbReference>
<evidence type="ECO:0000313" key="5">
    <source>
        <dbReference type="Proteomes" id="UP000431684"/>
    </source>
</evidence>
<dbReference type="OrthoDB" id="9811557at2"/>
<dbReference type="PANTHER" id="PTHR11748:SF114">
    <property type="entry name" value="ARYL-ALCOHOL OXIDASE VANILLYL-ALCOHOL OXIDASE (AFU_ORTHOLOGUE AFUA_3G09500)-RELATED"/>
    <property type="match status" value="1"/>
</dbReference>
<evidence type="ECO:0000313" key="4">
    <source>
        <dbReference type="EMBL" id="MUI11353.1"/>
    </source>
</evidence>
<dbReference type="PROSITE" id="PS51387">
    <property type="entry name" value="FAD_PCMH"/>
    <property type="match status" value="1"/>
</dbReference>
<dbReference type="InterPro" id="IPR016164">
    <property type="entry name" value="FAD-linked_Oxase-like_C"/>
</dbReference>
<dbReference type="PANTHER" id="PTHR11748">
    <property type="entry name" value="D-LACTATE DEHYDROGENASE"/>
    <property type="match status" value="1"/>
</dbReference>
<proteinExistence type="predicted"/>
<dbReference type="InterPro" id="IPR016170">
    <property type="entry name" value="Cytok_DH_C_sf"/>
</dbReference>
<dbReference type="InterPro" id="IPR016169">
    <property type="entry name" value="FAD-bd_PCMH_sub2"/>
</dbReference>
<keyword evidence="1" id="KW-0285">Flavoprotein</keyword>
<evidence type="ECO:0000256" key="2">
    <source>
        <dbReference type="ARBA" id="ARBA00022827"/>
    </source>
</evidence>
<dbReference type="EMBL" id="WNWM01000002">
    <property type="protein sequence ID" value="MUI11353.1"/>
    <property type="molecule type" value="Genomic_DNA"/>
</dbReference>
<dbReference type="InterPro" id="IPR006094">
    <property type="entry name" value="Oxid_FAD_bind_N"/>
</dbReference>
<dbReference type="InterPro" id="IPR016171">
    <property type="entry name" value="Vanillyl_alc_oxidase_C-sub2"/>
</dbReference>
<dbReference type="Proteomes" id="UP000431684">
    <property type="component" value="Unassembled WGS sequence"/>
</dbReference>